<organism evidence="1 2">
    <name type="scientific">Caerostris extrusa</name>
    <name type="common">Bark spider</name>
    <name type="synonym">Caerostris bankana</name>
    <dbReference type="NCBI Taxonomy" id="172846"/>
    <lineage>
        <taxon>Eukaryota</taxon>
        <taxon>Metazoa</taxon>
        <taxon>Ecdysozoa</taxon>
        <taxon>Arthropoda</taxon>
        <taxon>Chelicerata</taxon>
        <taxon>Arachnida</taxon>
        <taxon>Araneae</taxon>
        <taxon>Araneomorphae</taxon>
        <taxon>Entelegynae</taxon>
        <taxon>Araneoidea</taxon>
        <taxon>Araneidae</taxon>
        <taxon>Caerostris</taxon>
    </lineage>
</organism>
<evidence type="ECO:0000313" key="1">
    <source>
        <dbReference type="EMBL" id="GIY38009.1"/>
    </source>
</evidence>
<comment type="caution">
    <text evidence="1">The sequence shown here is derived from an EMBL/GenBank/DDBJ whole genome shotgun (WGS) entry which is preliminary data.</text>
</comment>
<evidence type="ECO:0000313" key="2">
    <source>
        <dbReference type="Proteomes" id="UP001054945"/>
    </source>
</evidence>
<sequence>MTVQCSRFPLVYQAFDFSKDASDPELSSDCSALTVWGGLEFQVTGVLAVHFAHVYRWNHGCGIHFFTMSSPSIRVDQMKT</sequence>
<protein>
    <submittedName>
        <fullName evidence="1">Uncharacterized protein</fullName>
    </submittedName>
</protein>
<keyword evidence="2" id="KW-1185">Reference proteome</keyword>
<name>A0AAV4SXG6_CAEEX</name>
<reference evidence="1 2" key="1">
    <citation type="submission" date="2021-06" db="EMBL/GenBank/DDBJ databases">
        <title>Caerostris extrusa draft genome.</title>
        <authorList>
            <person name="Kono N."/>
            <person name="Arakawa K."/>
        </authorList>
    </citation>
    <scope>NUCLEOTIDE SEQUENCE [LARGE SCALE GENOMIC DNA]</scope>
</reference>
<proteinExistence type="predicted"/>
<dbReference type="EMBL" id="BPLR01010248">
    <property type="protein sequence ID" value="GIY38009.1"/>
    <property type="molecule type" value="Genomic_DNA"/>
</dbReference>
<dbReference type="AlphaFoldDB" id="A0AAV4SXG6"/>
<accession>A0AAV4SXG6</accession>
<gene>
    <name evidence="1" type="ORF">CEXT_638471</name>
</gene>
<dbReference type="Proteomes" id="UP001054945">
    <property type="component" value="Unassembled WGS sequence"/>
</dbReference>